<sequence>MTDGPGPSGREEVLIADFFFVCAALAWLVAGVGAKTSLDNSALLDAWYPLWQWVFQPAIGVLMLGAKNSS</sequence>
<gene>
    <name evidence="2" type="ORF">WJX75_000178</name>
</gene>
<evidence type="ECO:0000313" key="3">
    <source>
        <dbReference type="Proteomes" id="UP001491310"/>
    </source>
</evidence>
<keyword evidence="3" id="KW-1185">Reference proteome</keyword>
<evidence type="ECO:0000256" key="1">
    <source>
        <dbReference type="SAM" id="Phobius"/>
    </source>
</evidence>
<keyword evidence="1" id="KW-1133">Transmembrane helix</keyword>
<dbReference type="EMBL" id="JALJOT010000001">
    <property type="protein sequence ID" value="KAK9917973.1"/>
    <property type="molecule type" value="Genomic_DNA"/>
</dbReference>
<name>A0ABR2Z1I4_9CHLO</name>
<comment type="caution">
    <text evidence="2">The sequence shown here is derived from an EMBL/GenBank/DDBJ whole genome shotgun (WGS) entry which is preliminary data.</text>
</comment>
<feature type="transmembrane region" description="Helical" evidence="1">
    <location>
        <begin position="46"/>
        <end position="66"/>
    </location>
</feature>
<protein>
    <submittedName>
        <fullName evidence="2">Uncharacterized protein</fullName>
    </submittedName>
</protein>
<evidence type="ECO:0000313" key="2">
    <source>
        <dbReference type="EMBL" id="KAK9917973.1"/>
    </source>
</evidence>
<feature type="transmembrane region" description="Helical" evidence="1">
    <location>
        <begin position="12"/>
        <end position="34"/>
    </location>
</feature>
<accession>A0ABR2Z1I4</accession>
<reference evidence="2 3" key="1">
    <citation type="journal article" date="2024" name="Nat. Commun.">
        <title>Phylogenomics reveals the evolutionary origins of lichenization in chlorophyte algae.</title>
        <authorList>
            <person name="Puginier C."/>
            <person name="Libourel C."/>
            <person name="Otte J."/>
            <person name="Skaloud P."/>
            <person name="Haon M."/>
            <person name="Grisel S."/>
            <person name="Petersen M."/>
            <person name="Berrin J.G."/>
            <person name="Delaux P.M."/>
            <person name="Dal Grande F."/>
            <person name="Keller J."/>
        </authorList>
    </citation>
    <scope>NUCLEOTIDE SEQUENCE [LARGE SCALE GENOMIC DNA]</scope>
    <source>
        <strain evidence="2 3">SAG 216-7</strain>
    </source>
</reference>
<dbReference type="Proteomes" id="UP001491310">
    <property type="component" value="Unassembled WGS sequence"/>
</dbReference>
<keyword evidence="1" id="KW-0812">Transmembrane</keyword>
<keyword evidence="1" id="KW-0472">Membrane</keyword>
<proteinExistence type="predicted"/>
<organism evidence="2 3">
    <name type="scientific">Coccomyxa subellipsoidea</name>
    <dbReference type="NCBI Taxonomy" id="248742"/>
    <lineage>
        <taxon>Eukaryota</taxon>
        <taxon>Viridiplantae</taxon>
        <taxon>Chlorophyta</taxon>
        <taxon>core chlorophytes</taxon>
        <taxon>Trebouxiophyceae</taxon>
        <taxon>Trebouxiophyceae incertae sedis</taxon>
        <taxon>Coccomyxaceae</taxon>
        <taxon>Coccomyxa</taxon>
    </lineage>
</organism>